<dbReference type="SMART" id="SM00388">
    <property type="entry name" value="HisKA"/>
    <property type="match status" value="1"/>
</dbReference>
<dbReference type="EC" id="2.7.13.3" evidence="2"/>
<dbReference type="AlphaFoldDB" id="A0A364NZX3"/>
<dbReference type="InterPro" id="IPR036890">
    <property type="entry name" value="HATPase_C_sf"/>
</dbReference>
<dbReference type="Pfam" id="PF02518">
    <property type="entry name" value="HATPase_c"/>
    <property type="match status" value="1"/>
</dbReference>
<dbReference type="FunFam" id="3.30.565.10:FF:000006">
    <property type="entry name" value="Sensor histidine kinase WalK"/>
    <property type="match status" value="1"/>
</dbReference>
<feature type="transmembrane region" description="Helical" evidence="8">
    <location>
        <begin position="188"/>
        <end position="210"/>
    </location>
</feature>
<dbReference type="SUPFAM" id="SSF55874">
    <property type="entry name" value="ATPase domain of HSP90 chaperone/DNA topoisomerase II/histidine kinase"/>
    <property type="match status" value="1"/>
</dbReference>
<keyword evidence="4" id="KW-0808">Transferase</keyword>
<name>A0A364NZX3_9PROT</name>
<dbReference type="InterPro" id="IPR003594">
    <property type="entry name" value="HATPase_dom"/>
</dbReference>
<dbReference type="InterPro" id="IPR036097">
    <property type="entry name" value="HisK_dim/P_sf"/>
</dbReference>
<dbReference type="FunFam" id="1.10.287.130:FF:000070">
    <property type="entry name" value="Histidine kinase sensor protein"/>
    <property type="match status" value="1"/>
</dbReference>
<dbReference type="GO" id="GO:0000155">
    <property type="term" value="F:phosphorelay sensor kinase activity"/>
    <property type="evidence" value="ECO:0007669"/>
    <property type="project" value="InterPro"/>
</dbReference>
<dbReference type="Gene3D" id="1.10.287.130">
    <property type="match status" value="1"/>
</dbReference>
<dbReference type="SMART" id="SM00387">
    <property type="entry name" value="HATPase_c"/>
    <property type="match status" value="1"/>
</dbReference>
<dbReference type="Pfam" id="PF00512">
    <property type="entry name" value="HisKA"/>
    <property type="match status" value="1"/>
</dbReference>
<comment type="caution">
    <text evidence="10">The sequence shown here is derived from an EMBL/GenBank/DDBJ whole genome shotgun (WGS) entry which is preliminary data.</text>
</comment>
<evidence type="ECO:0000256" key="2">
    <source>
        <dbReference type="ARBA" id="ARBA00012438"/>
    </source>
</evidence>
<organism evidence="10 11">
    <name type="scientific">Paramagnetospirillum kuznetsovii</name>
    <dbReference type="NCBI Taxonomy" id="2053833"/>
    <lineage>
        <taxon>Bacteria</taxon>
        <taxon>Pseudomonadati</taxon>
        <taxon>Pseudomonadota</taxon>
        <taxon>Alphaproteobacteria</taxon>
        <taxon>Rhodospirillales</taxon>
        <taxon>Magnetospirillaceae</taxon>
        <taxon>Paramagnetospirillum</taxon>
    </lineage>
</organism>
<dbReference type="GO" id="GO:0000156">
    <property type="term" value="F:phosphorelay response regulator activity"/>
    <property type="evidence" value="ECO:0007669"/>
    <property type="project" value="TreeGrafter"/>
</dbReference>
<keyword evidence="5 10" id="KW-0418">Kinase</keyword>
<keyword evidence="3" id="KW-0597">Phosphoprotein</keyword>
<dbReference type="PANTHER" id="PTHR42878:SF15">
    <property type="entry name" value="BACTERIOPHYTOCHROME"/>
    <property type="match status" value="1"/>
</dbReference>
<evidence type="ECO:0000256" key="4">
    <source>
        <dbReference type="ARBA" id="ARBA00022679"/>
    </source>
</evidence>
<dbReference type="OrthoDB" id="9760752at2"/>
<dbReference type="Proteomes" id="UP000251075">
    <property type="component" value="Unassembled WGS sequence"/>
</dbReference>
<gene>
    <name evidence="10" type="ORF">CU669_08070</name>
</gene>
<evidence type="ECO:0000256" key="8">
    <source>
        <dbReference type="SAM" id="Phobius"/>
    </source>
</evidence>
<evidence type="ECO:0000256" key="7">
    <source>
        <dbReference type="SAM" id="MobiDB-lite"/>
    </source>
</evidence>
<dbReference type="Gene3D" id="3.30.565.10">
    <property type="entry name" value="Histidine kinase-like ATPase, C-terminal domain"/>
    <property type="match status" value="1"/>
</dbReference>
<dbReference type="EMBL" id="PGTO01000004">
    <property type="protein sequence ID" value="RAU22624.1"/>
    <property type="molecule type" value="Genomic_DNA"/>
</dbReference>
<feature type="domain" description="Histidine kinase" evidence="9">
    <location>
        <begin position="321"/>
        <end position="531"/>
    </location>
</feature>
<keyword evidence="8" id="KW-1133">Transmembrane helix</keyword>
<evidence type="ECO:0000256" key="5">
    <source>
        <dbReference type="ARBA" id="ARBA00022777"/>
    </source>
</evidence>
<keyword evidence="11" id="KW-1185">Reference proteome</keyword>
<dbReference type="InterPro" id="IPR050351">
    <property type="entry name" value="BphY/WalK/GraS-like"/>
</dbReference>
<dbReference type="Pfam" id="PF17149">
    <property type="entry name" value="CHASE5"/>
    <property type="match status" value="1"/>
</dbReference>
<dbReference type="PROSITE" id="PS50109">
    <property type="entry name" value="HIS_KIN"/>
    <property type="match status" value="1"/>
</dbReference>
<dbReference type="InterPro" id="IPR003661">
    <property type="entry name" value="HisK_dim/P_dom"/>
</dbReference>
<dbReference type="InterPro" id="IPR033414">
    <property type="entry name" value="Sensor_dom"/>
</dbReference>
<reference evidence="10 11" key="1">
    <citation type="submission" date="2017-11" db="EMBL/GenBank/DDBJ databases">
        <title>Draft genome sequence of magnetotactic bacterium Magnetospirillum kuznetsovii LBB-42.</title>
        <authorList>
            <person name="Grouzdev D.S."/>
            <person name="Rysina M.S."/>
            <person name="Baslerov R.V."/>
            <person name="Koziaeva V."/>
        </authorList>
    </citation>
    <scope>NUCLEOTIDE SEQUENCE [LARGE SCALE GENOMIC DNA]</scope>
    <source>
        <strain evidence="10 11">LBB-42</strain>
    </source>
</reference>
<accession>A0A364NZX3</accession>
<keyword evidence="8" id="KW-0812">Transmembrane</keyword>
<dbReference type="Gene3D" id="6.10.340.10">
    <property type="match status" value="1"/>
</dbReference>
<dbReference type="InterPro" id="IPR005467">
    <property type="entry name" value="His_kinase_dom"/>
</dbReference>
<protein>
    <recommendedName>
        <fullName evidence="2">histidine kinase</fullName>
        <ecNumber evidence="2">2.7.13.3</ecNumber>
    </recommendedName>
</protein>
<dbReference type="GO" id="GO:0007234">
    <property type="term" value="P:osmosensory signaling via phosphorelay pathway"/>
    <property type="evidence" value="ECO:0007669"/>
    <property type="project" value="TreeGrafter"/>
</dbReference>
<keyword evidence="6" id="KW-0175">Coiled coil</keyword>
<evidence type="ECO:0000256" key="3">
    <source>
        <dbReference type="ARBA" id="ARBA00022553"/>
    </source>
</evidence>
<dbReference type="GO" id="GO:0030295">
    <property type="term" value="F:protein kinase activator activity"/>
    <property type="evidence" value="ECO:0007669"/>
    <property type="project" value="TreeGrafter"/>
</dbReference>
<dbReference type="PRINTS" id="PR00344">
    <property type="entry name" value="BCTRLSENSOR"/>
</dbReference>
<keyword evidence="8" id="KW-0472">Membrane</keyword>
<evidence type="ECO:0000313" key="11">
    <source>
        <dbReference type="Proteomes" id="UP000251075"/>
    </source>
</evidence>
<dbReference type="CDD" id="cd00082">
    <property type="entry name" value="HisKA"/>
    <property type="match status" value="1"/>
</dbReference>
<evidence type="ECO:0000256" key="1">
    <source>
        <dbReference type="ARBA" id="ARBA00000085"/>
    </source>
</evidence>
<comment type="catalytic activity">
    <reaction evidence="1">
        <text>ATP + protein L-histidine = ADP + protein N-phospho-L-histidine.</text>
        <dbReference type="EC" id="2.7.13.3"/>
    </reaction>
</comment>
<evidence type="ECO:0000256" key="6">
    <source>
        <dbReference type="SAM" id="Coils"/>
    </source>
</evidence>
<sequence length="541" mass="60813">MYCRVRRALMSQTDRGGVRQDEPNEAAEMDGGGSRASPLVHGIGLRLLAAIFMFSTAVTLATTVFELYVDYRGQIQEIRDRFGDVENANLGSLGGAMWSLDTDQLQLQIEGIKRLPDMQYLEVREVGRSLKRRVMVSVGERGVGPVLTQEFPIVYADSKDRSTEQTIGVLYMEATLTGVYNRLVDKAVVILISQGVKTFLVSMFILYIVYRLVTRHLIAIAGYVGRFNLNVTQPLALTRHRPSKEDELDRMVGAFNSMSSGLREAYHQLRDVNAELEEDIAARRKAEEEVTRLNAELEQRVRQRTAELEASNKELDAFTYSVSHDLRAPLRRIEGFGQILDTEYSGSLDERFGHYLTRIRAGARDMAEMIDSFLQLSRSTRSELTVEPINLSDIAHKVASRLREKDPQRSVSIEIAPDLMTKGDRRLMDAVLENLLGNAWKYSRHNKSATISFGTEMAEGRLVYVVRDNGAGFDMNYLDRLFMPFSRLHRAEEFEGTGIGLATVLRILARHGGRIWAEGAIGKGAVFRFTLWEGGVADGKS</sequence>
<dbReference type="SUPFAM" id="SSF47384">
    <property type="entry name" value="Homodimeric domain of signal transducing histidine kinase"/>
    <property type="match status" value="1"/>
</dbReference>
<feature type="region of interest" description="Disordered" evidence="7">
    <location>
        <begin position="13"/>
        <end position="35"/>
    </location>
</feature>
<evidence type="ECO:0000313" key="10">
    <source>
        <dbReference type="EMBL" id="RAU22624.1"/>
    </source>
</evidence>
<proteinExistence type="predicted"/>
<feature type="coiled-coil region" evidence="6">
    <location>
        <begin position="259"/>
        <end position="314"/>
    </location>
</feature>
<feature type="transmembrane region" description="Helical" evidence="8">
    <location>
        <begin position="47"/>
        <end position="69"/>
    </location>
</feature>
<dbReference type="InterPro" id="IPR004358">
    <property type="entry name" value="Sig_transdc_His_kin-like_C"/>
</dbReference>
<evidence type="ECO:0000259" key="9">
    <source>
        <dbReference type="PROSITE" id="PS50109"/>
    </source>
</evidence>
<dbReference type="PANTHER" id="PTHR42878">
    <property type="entry name" value="TWO-COMPONENT HISTIDINE KINASE"/>
    <property type="match status" value="1"/>
</dbReference>